<dbReference type="PANTHER" id="PTHR30157">
    <property type="entry name" value="FERRIC REDUCTASE, NADPH-DEPENDENT"/>
    <property type="match status" value="1"/>
</dbReference>
<accession>A0A857KM49</accession>
<sequence>MAKRLTTLVVTRTERLSPHFVRLYLGGDRFDDFAPAVGADGAQATDMYVKLIFGVPGVSYPEPFDIEAIRGSFPPEQHPVLRTYTIRSIDPVARELAIDFVVHGDEGIAGAWAARARPGETVRFLGPGSGYRPRADAPWHLLACDESGLPAVAAALEALPADATAQVFIEVASEADELDLVAPPGATITWLHRGAGAGDVGDELAGANAPLVAAVKAAPWLEGEPHVFIHGEAGAVMQNLRGYIRKERGVSAANASISGYWRRGRTEEGFREWKATQRAADDTGSEKSAAAEAAAAARSAVDKAKDVLGRLRN</sequence>
<dbReference type="Pfam" id="PF04954">
    <property type="entry name" value="SIP"/>
    <property type="match status" value="1"/>
</dbReference>
<dbReference type="Pfam" id="PF08021">
    <property type="entry name" value="FAD_binding_9"/>
    <property type="match status" value="1"/>
</dbReference>
<dbReference type="GO" id="GO:0016491">
    <property type="term" value="F:oxidoreductase activity"/>
    <property type="evidence" value="ECO:0007669"/>
    <property type="project" value="InterPro"/>
</dbReference>
<dbReference type="PANTHER" id="PTHR30157:SF0">
    <property type="entry name" value="NADPH-DEPENDENT FERRIC-CHELATE REDUCTASE"/>
    <property type="match status" value="1"/>
</dbReference>
<dbReference type="FunFam" id="2.40.30.10:FF:000131">
    <property type="entry name" value="NADPH-dependent ferric siderophore reductase"/>
    <property type="match status" value="1"/>
</dbReference>
<dbReference type="CDD" id="cd06193">
    <property type="entry name" value="siderophore_interacting"/>
    <property type="match status" value="1"/>
</dbReference>
<dbReference type="Gene3D" id="2.40.30.10">
    <property type="entry name" value="Translation factors"/>
    <property type="match status" value="1"/>
</dbReference>
<reference evidence="1" key="1">
    <citation type="journal article" date="2021" name="Nat. Microbiol.">
        <title>Cocultivation of an ultrasmall environmental parasitic bacterium with lytic ability against bacteria associated with wastewater foams.</title>
        <authorList>
            <person name="Batinovic S."/>
            <person name="Rose J.J.A."/>
            <person name="Ratcliffe J."/>
            <person name="Seviour R.J."/>
            <person name="Petrovski S."/>
        </authorList>
    </citation>
    <scope>NUCLEOTIDE SEQUENCE</scope>
    <source>
        <strain evidence="1">CON44</strain>
    </source>
</reference>
<evidence type="ECO:0000313" key="1">
    <source>
        <dbReference type="EMBL" id="QHN39391.1"/>
    </source>
</evidence>
<proteinExistence type="predicted"/>
<dbReference type="AlphaFoldDB" id="A0A857KM49"/>
<dbReference type="RefSeq" id="WP_005187284.1">
    <property type="nucleotide sequence ID" value="NZ_CP045804.1"/>
</dbReference>
<dbReference type="InterPro" id="IPR007037">
    <property type="entry name" value="SIP_rossman_dom"/>
</dbReference>
<organism evidence="1">
    <name type="scientific">Gordonia amarae</name>
    <dbReference type="NCBI Taxonomy" id="36821"/>
    <lineage>
        <taxon>Bacteria</taxon>
        <taxon>Bacillati</taxon>
        <taxon>Actinomycetota</taxon>
        <taxon>Actinomycetes</taxon>
        <taxon>Mycobacteriales</taxon>
        <taxon>Gordoniaceae</taxon>
        <taxon>Gordonia</taxon>
    </lineage>
</organism>
<dbReference type="Gene3D" id="3.40.50.80">
    <property type="entry name" value="Nucleotide-binding domain of ferredoxin-NADP reductase (FNR) module"/>
    <property type="match status" value="1"/>
</dbReference>
<dbReference type="EMBL" id="CP045810">
    <property type="protein sequence ID" value="QHN39391.1"/>
    <property type="molecule type" value="Genomic_DNA"/>
</dbReference>
<dbReference type="PROSITE" id="PS51384">
    <property type="entry name" value="FAD_FR"/>
    <property type="match status" value="1"/>
</dbReference>
<dbReference type="InterPro" id="IPR039374">
    <property type="entry name" value="SIP_fam"/>
</dbReference>
<name>A0A857KM49_9ACTN</name>
<protein>
    <submittedName>
        <fullName evidence="1">Siderophore-interacting protein</fullName>
    </submittedName>
</protein>
<dbReference type="InterPro" id="IPR017927">
    <property type="entry name" value="FAD-bd_FR_type"/>
</dbReference>
<dbReference type="SUPFAM" id="SSF63380">
    <property type="entry name" value="Riboflavin synthase domain-like"/>
    <property type="match status" value="1"/>
</dbReference>
<dbReference type="InterPro" id="IPR013113">
    <property type="entry name" value="SIP_FAD-bd"/>
</dbReference>
<dbReference type="InterPro" id="IPR017938">
    <property type="entry name" value="Riboflavin_synthase-like_b-brl"/>
</dbReference>
<dbReference type="InterPro" id="IPR039261">
    <property type="entry name" value="FNR_nucleotide-bd"/>
</dbReference>
<gene>
    <name evidence="1" type="ORF">GII30_09645</name>
</gene>